<dbReference type="SUPFAM" id="SSF56634">
    <property type="entry name" value="Heme-dependent catalase-like"/>
    <property type="match status" value="1"/>
</dbReference>
<dbReference type="EMBL" id="CP000383">
    <property type="protein sequence ID" value="ABG59509.1"/>
    <property type="molecule type" value="Genomic_DNA"/>
</dbReference>
<evidence type="ECO:0000313" key="2">
    <source>
        <dbReference type="Proteomes" id="UP000001822"/>
    </source>
</evidence>
<dbReference type="Gene3D" id="2.40.180.10">
    <property type="entry name" value="Catalase core domain"/>
    <property type="match status" value="1"/>
</dbReference>
<dbReference type="KEGG" id="chu:CHU_2246"/>
<dbReference type="CDD" id="cd08152">
    <property type="entry name" value="y4iL_like"/>
    <property type="match status" value="1"/>
</dbReference>
<sequence>MEDLQLKLHALGKEHIEPNEDRHIEKIIQAFKHALPEYYPAGKVKRMFHPKMHGLVEARFSVATDIEQRYQHGIFLPGVEYPCWIRFSNAKKKPAPDSKKDMRGMAIKLIGVPGEKLLEQHVNNVTQDFLCVTSQTLQTRSVHDFQKSLSALMAGGFKLAWYALTHVRVVIRSMKQISACNNLLTTSFFSTTPYRFGNNETMAVKYAVIPQKNQPVTPAVKKTGNFLKEQLINDLSHTDFYFDFMIQFQEDAKTMPIEDPTVKWRSPFIKLATIKIPKQQFNSSEQQNYGESLSFTPWHCIKEHRPLGGVNRARKAVYIALSAFRHKLNIQTEQEPVTMKTFN</sequence>
<protein>
    <recommendedName>
        <fullName evidence="3">Catalase</fullName>
    </recommendedName>
</protein>
<dbReference type="AlphaFoldDB" id="A0A6N4ST06"/>
<organism evidence="1 2">
    <name type="scientific">Cytophaga hutchinsonii (strain ATCC 33406 / DSM 1761 / CIP 103989 / NBRC 15051 / NCIMB 9469 / D465)</name>
    <dbReference type="NCBI Taxonomy" id="269798"/>
    <lineage>
        <taxon>Bacteria</taxon>
        <taxon>Pseudomonadati</taxon>
        <taxon>Bacteroidota</taxon>
        <taxon>Cytophagia</taxon>
        <taxon>Cytophagales</taxon>
        <taxon>Cytophagaceae</taxon>
        <taxon>Cytophaga</taxon>
    </lineage>
</organism>
<dbReference type="PANTHER" id="PTHR36195">
    <property type="entry name" value="DOMAIN PROTEIN, PUTATIVE (AFU_ORTHOLOGUE AFUA_5G01990)-RELATED-RELATED"/>
    <property type="match status" value="1"/>
</dbReference>
<dbReference type="Proteomes" id="UP000001822">
    <property type="component" value="Chromosome"/>
</dbReference>
<dbReference type="OrthoDB" id="336698at2"/>
<proteinExistence type="predicted"/>
<dbReference type="RefSeq" id="WP_011585626.1">
    <property type="nucleotide sequence ID" value="NC_008255.1"/>
</dbReference>
<gene>
    <name evidence="1" type="ordered locus">CHU_2246</name>
</gene>
<name>A0A6N4ST06_CYTH3</name>
<evidence type="ECO:0000313" key="1">
    <source>
        <dbReference type="EMBL" id="ABG59509.1"/>
    </source>
</evidence>
<dbReference type="InterPro" id="IPR020835">
    <property type="entry name" value="Catalase_sf"/>
</dbReference>
<evidence type="ECO:0008006" key="3">
    <source>
        <dbReference type="Google" id="ProtNLM"/>
    </source>
</evidence>
<dbReference type="GO" id="GO:0020037">
    <property type="term" value="F:heme binding"/>
    <property type="evidence" value="ECO:0007669"/>
    <property type="project" value="InterPro"/>
</dbReference>
<keyword evidence="2" id="KW-1185">Reference proteome</keyword>
<reference evidence="1 2" key="1">
    <citation type="journal article" date="2007" name="Appl. Environ. Microbiol.">
        <title>Genome sequence of the cellulolytic gliding bacterium Cytophaga hutchinsonii.</title>
        <authorList>
            <person name="Xie G."/>
            <person name="Bruce D.C."/>
            <person name="Challacombe J.F."/>
            <person name="Chertkov O."/>
            <person name="Detter J.C."/>
            <person name="Gilna P."/>
            <person name="Han C.S."/>
            <person name="Lucas S."/>
            <person name="Misra M."/>
            <person name="Myers G.L."/>
            <person name="Richardson P."/>
            <person name="Tapia R."/>
            <person name="Thayer N."/>
            <person name="Thompson L.S."/>
            <person name="Brettin T.S."/>
            <person name="Henrissat B."/>
            <person name="Wilson D.B."/>
            <person name="McBride M.J."/>
        </authorList>
    </citation>
    <scope>NUCLEOTIDE SEQUENCE [LARGE SCALE GENOMIC DNA]</scope>
    <source>
        <strain evidence="2">ATCC 33406 / DSM 1761 / CIP 103989 / NBRC 15051 / NCIMB 9469 / D465</strain>
    </source>
</reference>
<accession>A0A6N4ST06</accession>